<dbReference type="InterPro" id="IPR044843">
    <property type="entry name" value="Trans_IPPS_bact-type"/>
</dbReference>
<dbReference type="GO" id="GO:0004311">
    <property type="term" value="F:geranylgeranyl diphosphate synthase activity"/>
    <property type="evidence" value="ECO:0007669"/>
    <property type="project" value="InterPro"/>
</dbReference>
<dbReference type="PANTHER" id="PTHR31480">
    <property type="entry name" value="BIFUNCTIONAL LYCOPENE CYCLASE/PHYTOENE SYNTHASE"/>
    <property type="match status" value="1"/>
</dbReference>
<keyword evidence="4" id="KW-0125">Carotenoid biosynthesis</keyword>
<dbReference type="Gene3D" id="1.10.600.10">
    <property type="entry name" value="Farnesyl Diphosphate Synthase"/>
    <property type="match status" value="1"/>
</dbReference>
<dbReference type="InterPro" id="IPR019845">
    <property type="entry name" value="Squalene/phytoene_synthase_CS"/>
</dbReference>
<dbReference type="SUPFAM" id="SSF48576">
    <property type="entry name" value="Terpenoid synthases"/>
    <property type="match status" value="1"/>
</dbReference>
<dbReference type="SFLD" id="SFLDS00005">
    <property type="entry name" value="Isoprenoid_Synthase_Type_I"/>
    <property type="match status" value="1"/>
</dbReference>
<reference evidence="8" key="1">
    <citation type="submission" date="2018-08" db="EMBL/GenBank/DDBJ databases">
        <authorList>
            <person name="Blom J."/>
        </authorList>
    </citation>
    <scope>NUCLEOTIDE SEQUENCE [LARGE SCALE GENOMIC DNA]</scope>
    <source>
        <strain evidence="8">CCOS 865</strain>
    </source>
</reference>
<gene>
    <name evidence="7" type="primary">crtB</name>
    <name evidence="7" type="ORF">CCOS865_02936</name>
</gene>
<evidence type="ECO:0000256" key="1">
    <source>
        <dbReference type="ARBA" id="ARBA00004684"/>
    </source>
</evidence>
<protein>
    <submittedName>
        <fullName evidence="7">All-trans-phytoene synthase/15-cis-phytoene synthase</fullName>
        <ecNumber evidence="7">2.5.1.32</ecNumber>
    </submittedName>
</protein>
<feature type="compositionally biased region" description="Low complexity" evidence="6">
    <location>
        <begin position="314"/>
        <end position="324"/>
    </location>
</feature>
<organism evidence="7 8">
    <name type="scientific">Pseudomonas reidholzensis</name>
    <dbReference type="NCBI Taxonomy" id="1785162"/>
    <lineage>
        <taxon>Bacteria</taxon>
        <taxon>Pseudomonadati</taxon>
        <taxon>Pseudomonadota</taxon>
        <taxon>Gammaproteobacteria</taxon>
        <taxon>Pseudomonadales</taxon>
        <taxon>Pseudomonadaceae</taxon>
        <taxon>Pseudomonas</taxon>
    </lineage>
</organism>
<accession>A0A383RUF0</accession>
<evidence type="ECO:0000256" key="2">
    <source>
        <dbReference type="ARBA" id="ARBA00006251"/>
    </source>
</evidence>
<evidence type="ECO:0000313" key="8">
    <source>
        <dbReference type="Proteomes" id="UP000263595"/>
    </source>
</evidence>
<dbReference type="Proteomes" id="UP000263595">
    <property type="component" value="Unassembled WGS sequence"/>
</dbReference>
<evidence type="ECO:0000256" key="5">
    <source>
        <dbReference type="ARBA" id="ARBA00053028"/>
    </source>
</evidence>
<comment type="pathway">
    <text evidence="1">Carotenoid biosynthesis; phytoene biosynthesis.</text>
</comment>
<dbReference type="GO" id="GO:0016117">
    <property type="term" value="P:carotenoid biosynthetic process"/>
    <property type="evidence" value="ECO:0007669"/>
    <property type="project" value="UniProtKB-KW"/>
</dbReference>
<proteinExistence type="inferred from homology"/>
<feature type="region of interest" description="Disordered" evidence="6">
    <location>
        <begin position="302"/>
        <end position="360"/>
    </location>
</feature>
<keyword evidence="8" id="KW-1185">Reference proteome</keyword>
<dbReference type="Pfam" id="PF00494">
    <property type="entry name" value="SQS_PSY"/>
    <property type="match status" value="1"/>
</dbReference>
<dbReference type="PROSITE" id="PS01045">
    <property type="entry name" value="SQUALEN_PHYTOEN_SYN_2"/>
    <property type="match status" value="1"/>
</dbReference>
<dbReference type="AlphaFoldDB" id="A0A383RUF0"/>
<dbReference type="GO" id="GO:0051996">
    <property type="term" value="F:squalene synthase [NAD(P)H] activity"/>
    <property type="evidence" value="ECO:0007669"/>
    <property type="project" value="InterPro"/>
</dbReference>
<dbReference type="InterPro" id="IPR033904">
    <property type="entry name" value="Trans_IPPS_HH"/>
</dbReference>
<dbReference type="SFLD" id="SFLDG01212">
    <property type="entry name" value="Phytoene_synthase_like"/>
    <property type="match status" value="1"/>
</dbReference>
<keyword evidence="3 7" id="KW-0808">Transferase</keyword>
<comment type="cofactor">
    <cofactor evidence="5">
        <name>ATP</name>
        <dbReference type="ChEBI" id="CHEBI:30616"/>
    </cofactor>
</comment>
<dbReference type="EC" id="2.5.1.32" evidence="7"/>
<evidence type="ECO:0000256" key="3">
    <source>
        <dbReference type="ARBA" id="ARBA00022679"/>
    </source>
</evidence>
<evidence type="ECO:0000256" key="4">
    <source>
        <dbReference type="ARBA" id="ARBA00022746"/>
    </source>
</evidence>
<dbReference type="EMBL" id="UNOZ01000020">
    <property type="protein sequence ID" value="SYX90669.1"/>
    <property type="molecule type" value="Genomic_DNA"/>
</dbReference>
<comment type="similarity">
    <text evidence="2">Belongs to the phytoene/squalene synthase family.</text>
</comment>
<dbReference type="CDD" id="cd00683">
    <property type="entry name" value="Trans_IPPS_HH"/>
    <property type="match status" value="1"/>
</dbReference>
<dbReference type="PROSITE" id="PS01044">
    <property type="entry name" value="SQUALEN_PHYTOEN_SYN_1"/>
    <property type="match status" value="1"/>
</dbReference>
<dbReference type="InterPro" id="IPR002060">
    <property type="entry name" value="Squ/phyt_synthse"/>
</dbReference>
<sequence>MTDTAPDPLLAHAERSIAVGSKSFAAAARLFAPSTRRSAMLLYAWCRHCDDVIDGQQAGHAAVALAPHQARQRLLELQAQTDAACRGAEVSEPVFAALREVARQHAIPRQEAFDLLEGFAQDVSGQRYHTLEDTLGYCYPVAGVVGLMMARIMGVRDAAVLDRACDLGLAMQLTNIARDIVDDAKVGRCYLPETWLAELHIPGDALTAAEHRPALAHLARRLVEHAEPYYASAQAGLGALPWRSAWAVATAGLVYRQIGLKVRKAGGQAWDGRLSTSKAEKLVALAGGLWRALTRRLHRYPPRDPRLWQRPRSAGAAAHHGAPATERAGAPPSAHRESRTTHSPADPAPHGASGGPGTDA</sequence>
<evidence type="ECO:0000256" key="6">
    <source>
        <dbReference type="SAM" id="MobiDB-lite"/>
    </source>
</evidence>
<evidence type="ECO:0000313" key="7">
    <source>
        <dbReference type="EMBL" id="SYX90669.1"/>
    </source>
</evidence>
<name>A0A383RUF0_9PSED</name>
<dbReference type="FunFam" id="1.10.600.10:FF:000020">
    <property type="entry name" value="Phytoene synthase"/>
    <property type="match status" value="1"/>
</dbReference>
<dbReference type="SFLD" id="SFLDG01018">
    <property type="entry name" value="Squalene/Phytoene_Synthase_Lik"/>
    <property type="match status" value="1"/>
</dbReference>
<dbReference type="InterPro" id="IPR008949">
    <property type="entry name" value="Isoprenoid_synthase_dom_sf"/>
</dbReference>